<dbReference type="STRING" id="1890364.A0A2P6MY08"/>
<comment type="subcellular location">
    <subcellularLocation>
        <location evidence="1">Cytoplasmic vesicle membrane</location>
    </subcellularLocation>
</comment>
<name>A0A2P6MY08_9EUKA</name>
<protein>
    <submittedName>
        <fullName evidence="6">Vesicle-associated membrane protein</fullName>
    </submittedName>
</protein>
<accession>A0A2P6MY08</accession>
<comment type="caution">
    <text evidence="6">The sequence shown here is derived from an EMBL/GenBank/DDBJ whole genome shotgun (WGS) entry which is preliminary data.</text>
</comment>
<keyword evidence="3" id="KW-0175">Coiled coil</keyword>
<keyword evidence="7" id="KW-1185">Reference proteome</keyword>
<dbReference type="CDD" id="cd15843">
    <property type="entry name" value="R-SNARE"/>
    <property type="match status" value="1"/>
</dbReference>
<proteinExistence type="predicted"/>
<dbReference type="SUPFAM" id="SSF58038">
    <property type="entry name" value="SNARE fusion complex"/>
    <property type="match status" value="1"/>
</dbReference>
<dbReference type="InParanoid" id="A0A2P6MY08"/>
<evidence type="ECO:0000256" key="3">
    <source>
        <dbReference type="PROSITE-ProRule" id="PRU00290"/>
    </source>
</evidence>
<gene>
    <name evidence="6" type="ORF">PROFUN_15008</name>
</gene>
<dbReference type="InterPro" id="IPR042855">
    <property type="entry name" value="V_SNARE_CC"/>
</dbReference>
<evidence type="ECO:0000256" key="2">
    <source>
        <dbReference type="ARBA" id="ARBA00023329"/>
    </source>
</evidence>
<dbReference type="Proteomes" id="UP000241769">
    <property type="component" value="Unassembled WGS sequence"/>
</dbReference>
<feature type="domain" description="V-SNARE coiled-coil homology" evidence="5">
    <location>
        <begin position="68"/>
        <end position="123"/>
    </location>
</feature>
<dbReference type="AlphaFoldDB" id="A0A2P6MY08"/>
<evidence type="ECO:0000313" key="7">
    <source>
        <dbReference type="Proteomes" id="UP000241769"/>
    </source>
</evidence>
<evidence type="ECO:0000259" key="5">
    <source>
        <dbReference type="PROSITE" id="PS50892"/>
    </source>
</evidence>
<keyword evidence="4" id="KW-0472">Membrane</keyword>
<organism evidence="6 7">
    <name type="scientific">Planoprotostelium fungivorum</name>
    <dbReference type="NCBI Taxonomy" id="1890364"/>
    <lineage>
        <taxon>Eukaryota</taxon>
        <taxon>Amoebozoa</taxon>
        <taxon>Evosea</taxon>
        <taxon>Variosea</taxon>
        <taxon>Cavosteliida</taxon>
        <taxon>Cavosteliaceae</taxon>
        <taxon>Planoprotostelium</taxon>
    </lineage>
</organism>
<dbReference type="Gene3D" id="1.20.5.110">
    <property type="match status" value="1"/>
</dbReference>
<evidence type="ECO:0000313" key="6">
    <source>
        <dbReference type="EMBL" id="PRP76599.1"/>
    </source>
</evidence>
<dbReference type="EMBL" id="MDYQ01000313">
    <property type="protein sequence ID" value="PRP76599.1"/>
    <property type="molecule type" value="Genomic_DNA"/>
</dbReference>
<dbReference type="GO" id="GO:0030659">
    <property type="term" value="C:cytoplasmic vesicle membrane"/>
    <property type="evidence" value="ECO:0007669"/>
    <property type="project" value="UniProtKB-SubCell"/>
</dbReference>
<reference evidence="6 7" key="1">
    <citation type="journal article" date="2018" name="Genome Biol. Evol.">
        <title>Multiple Roots of Fruiting Body Formation in Amoebozoa.</title>
        <authorList>
            <person name="Hillmann F."/>
            <person name="Forbes G."/>
            <person name="Novohradska S."/>
            <person name="Ferling I."/>
            <person name="Riege K."/>
            <person name="Groth M."/>
            <person name="Westermann M."/>
            <person name="Marz M."/>
            <person name="Spaller T."/>
            <person name="Winckler T."/>
            <person name="Schaap P."/>
            <person name="Glockner G."/>
        </authorList>
    </citation>
    <scope>NUCLEOTIDE SEQUENCE [LARGE SCALE GENOMIC DNA]</scope>
    <source>
        <strain evidence="6 7">Jena</strain>
    </source>
</reference>
<keyword evidence="4" id="KW-0812">Transmembrane</keyword>
<dbReference type="PROSITE" id="PS50892">
    <property type="entry name" value="V_SNARE"/>
    <property type="match status" value="1"/>
</dbReference>
<sequence length="141" mass="16817">MIFSTNQQLWPSFLKYPEHTIRTANAFDLNNDFSRTLSNQMVKDPNHALSHRLSGEKEYFGRNPFNEKINLMKEKMNHVQQQSMENIEKLLRRNEHIEILAIQENTAQFSRAANGLRRWQKYRKAGIVTLTVLFVLWFIFF</sequence>
<evidence type="ECO:0000256" key="1">
    <source>
        <dbReference type="ARBA" id="ARBA00004156"/>
    </source>
</evidence>
<keyword evidence="2" id="KW-0968">Cytoplasmic vesicle</keyword>
<keyword evidence="4" id="KW-1133">Transmembrane helix</keyword>
<dbReference type="Pfam" id="PF00957">
    <property type="entry name" value="Synaptobrevin"/>
    <property type="match status" value="1"/>
</dbReference>
<feature type="transmembrane region" description="Helical" evidence="4">
    <location>
        <begin position="122"/>
        <end position="140"/>
    </location>
</feature>
<evidence type="ECO:0000256" key="4">
    <source>
        <dbReference type="SAM" id="Phobius"/>
    </source>
</evidence>